<dbReference type="PANTHER" id="PTHR31672:SF13">
    <property type="entry name" value="F-BOX PROTEIN CPR30-LIKE"/>
    <property type="match status" value="1"/>
</dbReference>
<dbReference type="InterPro" id="IPR050796">
    <property type="entry name" value="SCF_F-box_component"/>
</dbReference>
<dbReference type="SUPFAM" id="SSF50965">
    <property type="entry name" value="Galactose oxidase, central domain"/>
    <property type="match status" value="1"/>
</dbReference>
<dbReference type="CDD" id="cd22157">
    <property type="entry name" value="F-box_AtFBW1-like"/>
    <property type="match status" value="1"/>
</dbReference>
<dbReference type="NCBIfam" id="TIGR01640">
    <property type="entry name" value="F_box_assoc_1"/>
    <property type="match status" value="1"/>
</dbReference>
<reference evidence="3" key="2">
    <citation type="submission" date="2025-08" db="UniProtKB">
        <authorList>
            <consortium name="RefSeq"/>
        </authorList>
    </citation>
    <scope>IDENTIFICATION</scope>
    <source>
        <tissue evidence="3">Whole plant</tissue>
    </source>
</reference>
<dbReference type="InterPro" id="IPR017451">
    <property type="entry name" value="F-box-assoc_interact_dom"/>
</dbReference>
<name>A0A9C6WV77_ARADU</name>
<dbReference type="InterPro" id="IPR036047">
    <property type="entry name" value="F-box-like_dom_sf"/>
</dbReference>
<dbReference type="Pfam" id="PF07734">
    <property type="entry name" value="FBA_1"/>
    <property type="match status" value="1"/>
</dbReference>
<organism evidence="2 3">
    <name type="scientific">Arachis duranensis</name>
    <name type="common">Wild peanut</name>
    <dbReference type="NCBI Taxonomy" id="130453"/>
    <lineage>
        <taxon>Eukaryota</taxon>
        <taxon>Viridiplantae</taxon>
        <taxon>Streptophyta</taxon>
        <taxon>Embryophyta</taxon>
        <taxon>Tracheophyta</taxon>
        <taxon>Spermatophyta</taxon>
        <taxon>Magnoliopsida</taxon>
        <taxon>eudicotyledons</taxon>
        <taxon>Gunneridae</taxon>
        <taxon>Pentapetalae</taxon>
        <taxon>rosids</taxon>
        <taxon>fabids</taxon>
        <taxon>Fabales</taxon>
        <taxon>Fabaceae</taxon>
        <taxon>Papilionoideae</taxon>
        <taxon>50 kb inversion clade</taxon>
        <taxon>dalbergioids sensu lato</taxon>
        <taxon>Dalbergieae</taxon>
        <taxon>Pterocarpus clade</taxon>
        <taxon>Arachis</taxon>
    </lineage>
</organism>
<gene>
    <name evidence="3" type="primary">LOC127746722</name>
</gene>
<dbReference type="PANTHER" id="PTHR31672">
    <property type="entry name" value="BNACNNG10540D PROTEIN"/>
    <property type="match status" value="1"/>
</dbReference>
<dbReference type="SMART" id="SM00256">
    <property type="entry name" value="FBOX"/>
    <property type="match status" value="1"/>
</dbReference>
<keyword evidence="2" id="KW-1185">Reference proteome</keyword>
<dbReference type="RefSeq" id="XP_052116703.1">
    <property type="nucleotide sequence ID" value="XM_052260743.1"/>
</dbReference>
<evidence type="ECO:0000313" key="2">
    <source>
        <dbReference type="Proteomes" id="UP000515211"/>
    </source>
</evidence>
<accession>A0A9C6WV77</accession>
<dbReference type="InterPro" id="IPR006527">
    <property type="entry name" value="F-box-assoc_dom_typ1"/>
</dbReference>
<feature type="domain" description="F-box" evidence="1">
    <location>
        <begin position="28"/>
        <end position="78"/>
    </location>
</feature>
<dbReference type="InterPro" id="IPR011043">
    <property type="entry name" value="Gal_Oxase/kelch_b-propeller"/>
</dbReference>
<dbReference type="SUPFAM" id="SSF81383">
    <property type="entry name" value="F-box domain"/>
    <property type="match status" value="1"/>
</dbReference>
<dbReference type="Proteomes" id="UP000515211">
    <property type="component" value="Chromosome 4"/>
</dbReference>
<evidence type="ECO:0000313" key="3">
    <source>
        <dbReference type="RefSeq" id="XP_052116703.1"/>
    </source>
</evidence>
<dbReference type="PROSITE" id="PS50181">
    <property type="entry name" value="FBOX"/>
    <property type="match status" value="1"/>
</dbReference>
<dbReference type="AlphaFoldDB" id="A0A9C6WV77"/>
<reference evidence="2" key="1">
    <citation type="journal article" date="2016" name="Nat. Genet.">
        <title>The genome sequences of Arachis duranensis and Arachis ipaensis, the diploid ancestors of cultivated peanut.</title>
        <authorList>
            <person name="Bertioli D.J."/>
            <person name="Cannon S.B."/>
            <person name="Froenicke L."/>
            <person name="Huang G."/>
            <person name="Farmer A.D."/>
            <person name="Cannon E.K."/>
            <person name="Liu X."/>
            <person name="Gao D."/>
            <person name="Clevenger J."/>
            <person name="Dash S."/>
            <person name="Ren L."/>
            <person name="Moretzsohn M.C."/>
            <person name="Shirasawa K."/>
            <person name="Huang W."/>
            <person name="Vidigal B."/>
            <person name="Abernathy B."/>
            <person name="Chu Y."/>
            <person name="Niederhuth C.E."/>
            <person name="Umale P."/>
            <person name="Araujo A.C."/>
            <person name="Kozik A."/>
            <person name="Kim K.D."/>
            <person name="Burow M.D."/>
            <person name="Varshney R.K."/>
            <person name="Wang X."/>
            <person name="Zhang X."/>
            <person name="Barkley N."/>
            <person name="Guimaraes P.M."/>
            <person name="Isobe S."/>
            <person name="Guo B."/>
            <person name="Liao B."/>
            <person name="Stalker H.T."/>
            <person name="Schmitz R.J."/>
            <person name="Scheffler B.E."/>
            <person name="Leal-Bertioli S.C."/>
            <person name="Xun X."/>
            <person name="Jackson S.A."/>
            <person name="Michelmore R."/>
            <person name="Ozias-Akins P."/>
        </authorList>
    </citation>
    <scope>NUCLEOTIDE SEQUENCE [LARGE SCALE GENOMIC DNA]</scope>
    <source>
        <strain evidence="2">cv. V14167</strain>
    </source>
</reference>
<evidence type="ECO:0000259" key="1">
    <source>
        <dbReference type="PROSITE" id="PS50181"/>
    </source>
</evidence>
<dbReference type="Gene3D" id="1.20.1280.50">
    <property type="match status" value="1"/>
</dbReference>
<dbReference type="GeneID" id="127746722"/>
<dbReference type="KEGG" id="adu:127746722"/>
<proteinExistence type="predicted"/>
<protein>
    <submittedName>
        <fullName evidence="3">F-box/kelch-repeat protein At3g06240-like</fullName>
    </submittedName>
</protein>
<dbReference type="InterPro" id="IPR001810">
    <property type="entry name" value="F-box_dom"/>
</dbReference>
<dbReference type="Pfam" id="PF00646">
    <property type="entry name" value="F-box"/>
    <property type="match status" value="1"/>
</dbReference>
<sequence length="406" mass="47570">MDKKKLKYTVNKAKEESTMEKTMNQKSKSILEILPLELIHRILLRVPIRYLARLRCVSKLWYFLISDPDFAELHFHRSPASTNACISIGKRPKAYSVYLDALFSDGNDTLQVRKEVSPLFKKKPPSHLRSWDSAEALFSYIEHPHFLVLWNLLTGFGKRISYFHIVRRCKYHSFRLPYSVRLHGFGYDASQDDYLFVVAWSDWERRYHLDCLSLRTNSWINLDAVLPSPLNWFDHNSCGLCLNGAIHWMPSCLTTYRDAILIFDLKEKTFSRISGPEQPVIRVYSYSNLALLGGCLALYYHNYDSCNTHIWVMKEYKVHSSWTLYQIPCIDFRPLCLSSNGDIIGRGYISNDKVGYFIYNVRRDLLKHFKNFCCPIRGVDVVYTESLLPLPSHIKTRTRRIRGRKL</sequence>